<evidence type="ECO:0000313" key="3">
    <source>
        <dbReference type="Proteomes" id="UP000190897"/>
    </source>
</evidence>
<dbReference type="Proteomes" id="UP000190897">
    <property type="component" value="Unassembled WGS sequence"/>
</dbReference>
<keyword evidence="3" id="KW-1185">Reference proteome</keyword>
<organism evidence="2 3">
    <name type="scientific">Dyadobacter psychrophilus</name>
    <dbReference type="NCBI Taxonomy" id="651661"/>
    <lineage>
        <taxon>Bacteria</taxon>
        <taxon>Pseudomonadati</taxon>
        <taxon>Bacteroidota</taxon>
        <taxon>Cytophagia</taxon>
        <taxon>Cytophagales</taxon>
        <taxon>Spirosomataceae</taxon>
        <taxon>Dyadobacter</taxon>
    </lineage>
</organism>
<reference evidence="3" key="1">
    <citation type="submission" date="2017-02" db="EMBL/GenBank/DDBJ databases">
        <authorList>
            <person name="Varghese N."/>
            <person name="Submissions S."/>
        </authorList>
    </citation>
    <scope>NUCLEOTIDE SEQUENCE [LARGE SCALE GENOMIC DNA]</scope>
    <source>
        <strain evidence="3">DSM 22270</strain>
    </source>
</reference>
<feature type="chain" id="PRO_5012482236" evidence="1">
    <location>
        <begin position="21"/>
        <end position="117"/>
    </location>
</feature>
<dbReference type="AlphaFoldDB" id="A0A1T5HK09"/>
<evidence type="ECO:0000313" key="2">
    <source>
        <dbReference type="EMBL" id="SKC20992.1"/>
    </source>
</evidence>
<evidence type="ECO:0000256" key="1">
    <source>
        <dbReference type="SAM" id="SignalP"/>
    </source>
</evidence>
<accession>A0A1T5HK09</accession>
<name>A0A1T5HK09_9BACT</name>
<proteinExistence type="predicted"/>
<protein>
    <submittedName>
        <fullName evidence="2">Uncharacterized protein</fullName>
    </submittedName>
</protein>
<feature type="signal peptide" evidence="1">
    <location>
        <begin position="1"/>
        <end position="20"/>
    </location>
</feature>
<keyword evidence="1" id="KW-0732">Signal</keyword>
<gene>
    <name evidence="2" type="ORF">SAMN05660293_05755</name>
</gene>
<sequence length="117" mass="13060">MRFIQKIPFYFVMLSIFAFACSKNGEDCGCDGSTSRILDNREARYIGDGTFVVPDSILSVISVRACDVDTVWEISKDENNWNYTISGNVKNTCLGPNPELRLQAPGGPIQITYIKKN</sequence>
<dbReference type="EMBL" id="FUZA01000024">
    <property type="protein sequence ID" value="SKC20992.1"/>
    <property type="molecule type" value="Genomic_DNA"/>
</dbReference>
<dbReference type="PROSITE" id="PS51257">
    <property type="entry name" value="PROKAR_LIPOPROTEIN"/>
    <property type="match status" value="1"/>
</dbReference>